<protein>
    <submittedName>
        <fullName evidence="2">Esterase</fullName>
    </submittedName>
</protein>
<name>A0A5C5ZZG0_9BACT</name>
<dbReference type="PANTHER" id="PTHR43037">
    <property type="entry name" value="UNNAMED PRODUCT-RELATED"/>
    <property type="match status" value="1"/>
</dbReference>
<dbReference type="OrthoDB" id="9764953at2"/>
<dbReference type="RefSeq" id="WP_146523233.1">
    <property type="nucleotide sequence ID" value="NZ_CP151726.1"/>
</dbReference>
<dbReference type="Gene3D" id="3.40.50.1820">
    <property type="entry name" value="alpha/beta hydrolase"/>
    <property type="match status" value="1"/>
</dbReference>
<gene>
    <name evidence="2" type="ORF">Pla52n_63210</name>
</gene>
<accession>A0A5C5ZZG0</accession>
<evidence type="ECO:0000313" key="2">
    <source>
        <dbReference type="EMBL" id="TWT92447.1"/>
    </source>
</evidence>
<comment type="caution">
    <text evidence="2">The sequence shown here is derived from an EMBL/GenBank/DDBJ whole genome shotgun (WGS) entry which is preliminary data.</text>
</comment>
<proteinExistence type="predicted"/>
<evidence type="ECO:0000256" key="1">
    <source>
        <dbReference type="ARBA" id="ARBA00022729"/>
    </source>
</evidence>
<dbReference type="SUPFAM" id="SSF53474">
    <property type="entry name" value="alpha/beta-Hydrolases"/>
    <property type="match status" value="1"/>
</dbReference>
<evidence type="ECO:0000313" key="3">
    <source>
        <dbReference type="Proteomes" id="UP000320176"/>
    </source>
</evidence>
<dbReference type="InterPro" id="IPR050955">
    <property type="entry name" value="Plant_Biomass_Hydrol_Est"/>
</dbReference>
<dbReference type="PANTHER" id="PTHR43037:SF1">
    <property type="entry name" value="BLL1128 PROTEIN"/>
    <property type="match status" value="1"/>
</dbReference>
<dbReference type="Pfam" id="PF00756">
    <property type="entry name" value="Esterase"/>
    <property type="match status" value="1"/>
</dbReference>
<keyword evidence="1" id="KW-0732">Signal</keyword>
<dbReference type="EMBL" id="SJPN01000011">
    <property type="protein sequence ID" value="TWT92447.1"/>
    <property type="molecule type" value="Genomic_DNA"/>
</dbReference>
<dbReference type="Proteomes" id="UP000320176">
    <property type="component" value="Unassembled WGS sequence"/>
</dbReference>
<reference evidence="2 3" key="1">
    <citation type="submission" date="2019-02" db="EMBL/GenBank/DDBJ databases">
        <title>Deep-cultivation of Planctomycetes and their phenomic and genomic characterization uncovers novel biology.</title>
        <authorList>
            <person name="Wiegand S."/>
            <person name="Jogler M."/>
            <person name="Boedeker C."/>
            <person name="Pinto D."/>
            <person name="Vollmers J."/>
            <person name="Rivas-Marin E."/>
            <person name="Kohn T."/>
            <person name="Peeters S.H."/>
            <person name="Heuer A."/>
            <person name="Rast P."/>
            <person name="Oberbeckmann S."/>
            <person name="Bunk B."/>
            <person name="Jeske O."/>
            <person name="Meyerdierks A."/>
            <person name="Storesund J.E."/>
            <person name="Kallscheuer N."/>
            <person name="Luecker S."/>
            <person name="Lage O.M."/>
            <person name="Pohl T."/>
            <person name="Merkel B.J."/>
            <person name="Hornburger P."/>
            <person name="Mueller R.-W."/>
            <person name="Bruemmer F."/>
            <person name="Labrenz M."/>
            <person name="Spormann A.M."/>
            <person name="Op Den Camp H."/>
            <person name="Overmann J."/>
            <person name="Amann R."/>
            <person name="Jetten M.S.M."/>
            <person name="Mascher T."/>
            <person name="Medema M.H."/>
            <person name="Devos D.P."/>
            <person name="Kaster A.-K."/>
            <person name="Ovreas L."/>
            <person name="Rohde M."/>
            <person name="Galperin M.Y."/>
            <person name="Jogler C."/>
        </authorList>
    </citation>
    <scope>NUCLEOTIDE SEQUENCE [LARGE SCALE GENOMIC DNA]</scope>
    <source>
        <strain evidence="2 3">Pla52n</strain>
    </source>
</reference>
<dbReference type="InterPro" id="IPR029058">
    <property type="entry name" value="AB_hydrolase_fold"/>
</dbReference>
<dbReference type="InterPro" id="IPR000801">
    <property type="entry name" value="Esterase-like"/>
</dbReference>
<organism evidence="2 3">
    <name type="scientific">Stieleria varia</name>
    <dbReference type="NCBI Taxonomy" id="2528005"/>
    <lineage>
        <taxon>Bacteria</taxon>
        <taxon>Pseudomonadati</taxon>
        <taxon>Planctomycetota</taxon>
        <taxon>Planctomycetia</taxon>
        <taxon>Pirellulales</taxon>
        <taxon>Pirellulaceae</taxon>
        <taxon>Stieleria</taxon>
    </lineage>
</organism>
<keyword evidence="3" id="KW-1185">Reference proteome</keyword>
<dbReference type="AlphaFoldDB" id="A0A5C5ZZG0"/>
<sequence length="298" mass="32695">MSHFIGLPGIAIKPSRLGFFPLLGFVAALTCLLSPGVMHAQSPAESSANRPDANRPDKETVLTLYHAHQHRGETGQSLSYRIMSPAVIEPGKRYPLVLFLHGAGERGSDNAKQLVHGAAEFARDDRRQQYPAFVVFPQCPTDDKWVNVNWSEATGKRSLQEEASSPMQLTIELVQSLQETLPVDPQRVYVTGLSMGGFGTWYAAAHHSQLFAAAAPVCGGGIPAWAPLYNGIPVWAFHGGADSVVPVNRSREMISALALAGHTPEVRYVEYPGVNHDSWSATFARDDFFQWLFSQERK</sequence>